<evidence type="ECO:0000313" key="7">
    <source>
        <dbReference type="Proteomes" id="UP001155380"/>
    </source>
</evidence>
<dbReference type="InterPro" id="IPR011010">
    <property type="entry name" value="DNA_brk_join_enz"/>
</dbReference>
<dbReference type="InterPro" id="IPR010998">
    <property type="entry name" value="Integrase_recombinase_N"/>
</dbReference>
<evidence type="ECO:0000313" key="6">
    <source>
        <dbReference type="EMBL" id="MCO5957632.1"/>
    </source>
</evidence>
<organism evidence="6 7">
    <name type="scientific">Ciceribacter sichuanensis</name>
    <dbReference type="NCBI Taxonomy" id="2949647"/>
    <lineage>
        <taxon>Bacteria</taxon>
        <taxon>Pseudomonadati</taxon>
        <taxon>Pseudomonadota</taxon>
        <taxon>Alphaproteobacteria</taxon>
        <taxon>Hyphomicrobiales</taxon>
        <taxon>Rhizobiaceae</taxon>
        <taxon>Ciceribacter</taxon>
    </lineage>
</organism>
<dbReference type="Proteomes" id="UP001155380">
    <property type="component" value="Unassembled WGS sequence"/>
</dbReference>
<sequence>MPRKGPYKYVVEDRTDGVLRFYFRRKGQKKIRLPGHPGTDEFKAAYYAALSGETKNKHGGPKMSSKGTLRWLCEQYFQSAEYKKLDKRTQRVRKGIIEHMWAEPIKPGSEKLFEDMPISALSPKAVRTLRDRKAELPEAANGRVKALRSVFSFATKPDVELALTNPARDVGYFKSETEGFHSWRDDEVAKFEAAHPIGTKARLALALMLYTGQRRSDIVLFGRQHVSDGWLKFTQQKNKHRKPVRLELPIHPDLRTIIDASPCGDLAFLVTEFNKPFSANGFGSWFRKRCDEAGLPHCTAHGLRKASATRLANRGATEHEIMSVTGHATSKEVTRYTKAANQKRLAAKAIMFLGADEEADPEA</sequence>
<dbReference type="SUPFAM" id="SSF56349">
    <property type="entry name" value="DNA breaking-rejoining enzymes"/>
    <property type="match status" value="1"/>
</dbReference>
<dbReference type="EMBL" id="JAMXLX010000003">
    <property type="protein sequence ID" value="MCO5957632.1"/>
    <property type="molecule type" value="Genomic_DNA"/>
</dbReference>
<proteinExistence type="inferred from homology"/>
<dbReference type="InterPro" id="IPR002104">
    <property type="entry name" value="Integrase_catalytic"/>
</dbReference>
<feature type="domain" description="Tyr recombinase" evidence="5">
    <location>
        <begin position="178"/>
        <end position="350"/>
    </location>
</feature>
<dbReference type="PROSITE" id="PS51898">
    <property type="entry name" value="TYR_RECOMBINASE"/>
    <property type="match status" value="1"/>
</dbReference>
<dbReference type="Gene3D" id="1.10.443.10">
    <property type="entry name" value="Intergrase catalytic core"/>
    <property type="match status" value="1"/>
</dbReference>
<protein>
    <submittedName>
        <fullName evidence="6">Tyrosine-type recombinase/integrase</fullName>
    </submittedName>
</protein>
<evidence type="ECO:0000256" key="4">
    <source>
        <dbReference type="ARBA" id="ARBA00023172"/>
    </source>
</evidence>
<comment type="similarity">
    <text evidence="1">Belongs to the 'phage' integrase family.</text>
</comment>
<dbReference type="InterPro" id="IPR050808">
    <property type="entry name" value="Phage_Integrase"/>
</dbReference>
<keyword evidence="4" id="KW-0233">DNA recombination</keyword>
<name>A0AAJ1BXC0_9HYPH</name>
<evidence type="ECO:0000259" key="5">
    <source>
        <dbReference type="PROSITE" id="PS51898"/>
    </source>
</evidence>
<keyword evidence="2" id="KW-0229">DNA integration</keyword>
<dbReference type="GO" id="GO:0015074">
    <property type="term" value="P:DNA integration"/>
    <property type="evidence" value="ECO:0007669"/>
    <property type="project" value="UniProtKB-KW"/>
</dbReference>
<evidence type="ECO:0000256" key="3">
    <source>
        <dbReference type="ARBA" id="ARBA00023125"/>
    </source>
</evidence>
<evidence type="ECO:0000256" key="2">
    <source>
        <dbReference type="ARBA" id="ARBA00022908"/>
    </source>
</evidence>
<evidence type="ECO:0000256" key="1">
    <source>
        <dbReference type="ARBA" id="ARBA00008857"/>
    </source>
</evidence>
<dbReference type="InterPro" id="IPR013762">
    <property type="entry name" value="Integrase-like_cat_sf"/>
</dbReference>
<dbReference type="GO" id="GO:0003677">
    <property type="term" value="F:DNA binding"/>
    <property type="evidence" value="ECO:0007669"/>
    <property type="project" value="UniProtKB-KW"/>
</dbReference>
<dbReference type="RefSeq" id="WP_250913360.1">
    <property type="nucleotide sequence ID" value="NZ_JAMXLX010000003.1"/>
</dbReference>
<dbReference type="Pfam" id="PF00589">
    <property type="entry name" value="Phage_integrase"/>
    <property type="match status" value="1"/>
</dbReference>
<comment type="caution">
    <text evidence="6">The sequence shown here is derived from an EMBL/GenBank/DDBJ whole genome shotgun (WGS) entry which is preliminary data.</text>
</comment>
<accession>A0AAJ1BXC0</accession>
<gene>
    <name evidence="6" type="ORF">NBH21_12680</name>
</gene>
<reference evidence="6" key="1">
    <citation type="submission" date="2022-06" db="EMBL/GenBank/DDBJ databases">
        <authorList>
            <person name="Sun Q."/>
        </authorList>
    </citation>
    <scope>NUCLEOTIDE SEQUENCE</scope>
    <source>
        <strain evidence="6">S101</strain>
    </source>
</reference>
<dbReference type="Gene3D" id="1.10.150.130">
    <property type="match status" value="1"/>
</dbReference>
<keyword evidence="3" id="KW-0238">DNA-binding</keyword>
<dbReference type="PANTHER" id="PTHR30629">
    <property type="entry name" value="PROPHAGE INTEGRASE"/>
    <property type="match status" value="1"/>
</dbReference>
<dbReference type="PANTHER" id="PTHR30629:SF2">
    <property type="entry name" value="PROPHAGE INTEGRASE INTS-RELATED"/>
    <property type="match status" value="1"/>
</dbReference>
<dbReference type="AlphaFoldDB" id="A0AAJ1BXC0"/>
<dbReference type="GO" id="GO:0006310">
    <property type="term" value="P:DNA recombination"/>
    <property type="evidence" value="ECO:0007669"/>
    <property type="project" value="UniProtKB-KW"/>
</dbReference>